<feature type="compositionally biased region" description="Basic and acidic residues" evidence="3">
    <location>
        <begin position="296"/>
        <end position="313"/>
    </location>
</feature>
<evidence type="ECO:0000256" key="3">
    <source>
        <dbReference type="SAM" id="MobiDB-lite"/>
    </source>
</evidence>
<dbReference type="InterPro" id="IPR007110">
    <property type="entry name" value="Ig-like_dom"/>
</dbReference>
<dbReference type="CDD" id="cd12087">
    <property type="entry name" value="TM_EGFR-like"/>
    <property type="match status" value="1"/>
</dbReference>
<dbReference type="Gene3D" id="2.60.40.10">
    <property type="entry name" value="Immunoglobulins"/>
    <property type="match status" value="2"/>
</dbReference>
<evidence type="ECO:0000256" key="1">
    <source>
        <dbReference type="ARBA" id="ARBA00023157"/>
    </source>
</evidence>
<evidence type="ECO:0000313" key="6">
    <source>
        <dbReference type="EMBL" id="OCT72337.1"/>
    </source>
</evidence>
<protein>
    <recommendedName>
        <fullName evidence="5">Ig-like domain-containing protein</fullName>
    </recommendedName>
</protein>
<dbReference type="Proteomes" id="UP000694892">
    <property type="component" value="Chromosome 7L"/>
</dbReference>
<dbReference type="PANTHER" id="PTHR45046">
    <property type="entry name" value="V-SET AND IMMUNOGLOBULIN DOMAIN-CONTAINING PROTEIN 2"/>
    <property type="match status" value="1"/>
</dbReference>
<dbReference type="SUPFAM" id="SSF48726">
    <property type="entry name" value="Immunoglobulin"/>
    <property type="match status" value="2"/>
</dbReference>
<keyword evidence="2" id="KW-0393">Immunoglobulin domain</keyword>
<dbReference type="SMART" id="SM00409">
    <property type="entry name" value="IG"/>
    <property type="match status" value="2"/>
</dbReference>
<dbReference type="EMBL" id="CM004478">
    <property type="protein sequence ID" value="OCT72337.1"/>
    <property type="molecule type" value="Genomic_DNA"/>
</dbReference>
<dbReference type="InterPro" id="IPR036179">
    <property type="entry name" value="Ig-like_dom_sf"/>
</dbReference>
<dbReference type="InterPro" id="IPR042475">
    <property type="entry name" value="VSIG2"/>
</dbReference>
<sequence length="332" mass="35247">MLFLPISFNDCESSCKLANLFELVLTSLCTFSEVVITVDVTIPESTVVGKTGSNVLLPCIYSSSPGSQFVLEWRFAPGNTAPSDGRQIYYYSDGKMYKPGSQSERLSISVTPPVTGIASIHLNNIISADTGSYVCQVNNPPDFSGTGSGIVKLIVQVPPSTPTCQLNGKAIAGSDATLMCSSAEGYPTPVYSWTFAGSKVSSFPSMMENERSGSLLITNISQANSGTYQCVATNDQGTATCELTVSVTNAADAGTIAGAVVGVLLAILLIVAVAIYILCYRGKQKKPLKPDYPGNEIREDAMSPGMHDGRRSSQTDSYLLNNATTRHENMVV</sequence>
<feature type="region of interest" description="Disordered" evidence="3">
    <location>
        <begin position="289"/>
        <end position="317"/>
    </location>
</feature>
<feature type="domain" description="Ig-like" evidence="5">
    <location>
        <begin position="158"/>
        <end position="246"/>
    </location>
</feature>
<organism evidence="6 7">
    <name type="scientific">Xenopus laevis</name>
    <name type="common">African clawed frog</name>
    <dbReference type="NCBI Taxonomy" id="8355"/>
    <lineage>
        <taxon>Eukaryota</taxon>
        <taxon>Metazoa</taxon>
        <taxon>Chordata</taxon>
        <taxon>Craniata</taxon>
        <taxon>Vertebrata</taxon>
        <taxon>Euteleostomi</taxon>
        <taxon>Amphibia</taxon>
        <taxon>Batrachia</taxon>
        <taxon>Anura</taxon>
        <taxon>Pipoidea</taxon>
        <taxon>Pipidae</taxon>
        <taxon>Xenopodinae</taxon>
        <taxon>Xenopus</taxon>
        <taxon>Xenopus</taxon>
    </lineage>
</organism>
<dbReference type="InterPro" id="IPR013106">
    <property type="entry name" value="Ig_V-set"/>
</dbReference>
<proteinExistence type="predicted"/>
<evidence type="ECO:0000259" key="5">
    <source>
        <dbReference type="PROSITE" id="PS50835"/>
    </source>
</evidence>
<keyword evidence="4" id="KW-0812">Transmembrane</keyword>
<dbReference type="InterPro" id="IPR013783">
    <property type="entry name" value="Ig-like_fold"/>
</dbReference>
<evidence type="ECO:0000313" key="7">
    <source>
        <dbReference type="Proteomes" id="UP000694892"/>
    </source>
</evidence>
<evidence type="ECO:0000256" key="2">
    <source>
        <dbReference type="ARBA" id="ARBA00023319"/>
    </source>
</evidence>
<dbReference type="OMA" id="CLIKFQK"/>
<feature type="domain" description="Ig-like" evidence="5">
    <location>
        <begin position="32"/>
        <end position="139"/>
    </location>
</feature>
<dbReference type="Pfam" id="PF07686">
    <property type="entry name" value="V-set"/>
    <property type="match status" value="1"/>
</dbReference>
<dbReference type="PANTHER" id="PTHR45046:SF1">
    <property type="entry name" value="V-SET AND IMMUNOGLOBULIN DOMAIN-CONTAINING PROTEIN 2"/>
    <property type="match status" value="1"/>
</dbReference>
<dbReference type="Pfam" id="PF13927">
    <property type="entry name" value="Ig_3"/>
    <property type="match status" value="1"/>
</dbReference>
<keyword evidence="1" id="KW-1015">Disulfide bond</keyword>
<evidence type="ECO:0000256" key="4">
    <source>
        <dbReference type="SAM" id="Phobius"/>
    </source>
</evidence>
<dbReference type="FunFam" id="2.60.40.10:FF:000032">
    <property type="entry name" value="palladin isoform X1"/>
    <property type="match status" value="1"/>
</dbReference>
<reference evidence="7" key="1">
    <citation type="journal article" date="2016" name="Nature">
        <title>Genome evolution in the allotetraploid frog Xenopus laevis.</title>
        <authorList>
            <person name="Session A.M."/>
            <person name="Uno Y."/>
            <person name="Kwon T."/>
            <person name="Chapman J.A."/>
            <person name="Toyoda A."/>
            <person name="Takahashi S."/>
            <person name="Fukui A."/>
            <person name="Hikosaka A."/>
            <person name="Suzuki A."/>
            <person name="Kondo M."/>
            <person name="van Heeringen S.J."/>
            <person name="Quigley I."/>
            <person name="Heinz S."/>
            <person name="Ogino H."/>
            <person name="Ochi H."/>
            <person name="Hellsten U."/>
            <person name="Lyons J.B."/>
            <person name="Simakov O."/>
            <person name="Putnam N."/>
            <person name="Stites J."/>
            <person name="Kuroki Y."/>
            <person name="Tanaka T."/>
            <person name="Michiue T."/>
            <person name="Watanabe M."/>
            <person name="Bogdanovic O."/>
            <person name="Lister R."/>
            <person name="Georgiou G."/>
            <person name="Paranjpe S.S."/>
            <person name="van Kruijsbergen I."/>
            <person name="Shu S."/>
            <person name="Carlson J."/>
            <person name="Kinoshita T."/>
            <person name="Ohta Y."/>
            <person name="Mawaribuchi S."/>
            <person name="Jenkins J."/>
            <person name="Grimwood J."/>
            <person name="Schmutz J."/>
            <person name="Mitros T."/>
            <person name="Mozaffari S.V."/>
            <person name="Suzuki Y."/>
            <person name="Haramoto Y."/>
            <person name="Yamamoto T.S."/>
            <person name="Takagi C."/>
            <person name="Heald R."/>
            <person name="Miller K."/>
            <person name="Haudenschild C."/>
            <person name="Kitzman J."/>
            <person name="Nakayama T."/>
            <person name="Izutsu Y."/>
            <person name="Robert J."/>
            <person name="Fortriede J."/>
            <person name="Burns K."/>
            <person name="Lotay V."/>
            <person name="Karimi K."/>
            <person name="Yasuoka Y."/>
            <person name="Dichmann D.S."/>
            <person name="Flajnik M.F."/>
            <person name="Houston D.W."/>
            <person name="Shendure J."/>
            <person name="DuPasquier L."/>
            <person name="Vize P.D."/>
            <person name="Zorn A.M."/>
            <person name="Ito M."/>
            <person name="Marcotte E.M."/>
            <person name="Wallingford J.B."/>
            <person name="Ito Y."/>
            <person name="Asashima M."/>
            <person name="Ueno N."/>
            <person name="Matsuda Y."/>
            <person name="Veenstra G.J."/>
            <person name="Fujiyama A."/>
            <person name="Harland R.M."/>
            <person name="Taira M."/>
            <person name="Rokhsar D.S."/>
        </authorList>
    </citation>
    <scope>NUCLEOTIDE SEQUENCE [LARGE SCALE GENOMIC DNA]</scope>
    <source>
        <strain evidence="7">J</strain>
    </source>
</reference>
<dbReference type="SMART" id="SM00408">
    <property type="entry name" value="IGc2"/>
    <property type="match status" value="2"/>
</dbReference>
<dbReference type="AlphaFoldDB" id="A0A974CFJ1"/>
<dbReference type="PROSITE" id="PS50835">
    <property type="entry name" value="IG_LIKE"/>
    <property type="match status" value="2"/>
</dbReference>
<feature type="transmembrane region" description="Helical" evidence="4">
    <location>
        <begin position="256"/>
        <end position="279"/>
    </location>
</feature>
<keyword evidence="4" id="KW-1133">Transmembrane helix</keyword>
<dbReference type="InterPro" id="IPR003598">
    <property type="entry name" value="Ig_sub2"/>
</dbReference>
<accession>A0A974CFJ1</accession>
<gene>
    <name evidence="6" type="ORF">XELAEV_18035311mg</name>
</gene>
<name>A0A974CFJ1_XENLA</name>
<dbReference type="InterPro" id="IPR003599">
    <property type="entry name" value="Ig_sub"/>
</dbReference>
<keyword evidence="4" id="KW-0472">Membrane</keyword>